<dbReference type="EMBL" id="JAIWYP010000008">
    <property type="protein sequence ID" value="KAH3782685.1"/>
    <property type="molecule type" value="Genomic_DNA"/>
</dbReference>
<protein>
    <submittedName>
        <fullName evidence="1">Uncharacterized protein</fullName>
    </submittedName>
</protein>
<reference evidence="1" key="1">
    <citation type="journal article" date="2019" name="bioRxiv">
        <title>The Genome of the Zebra Mussel, Dreissena polymorpha: A Resource for Invasive Species Research.</title>
        <authorList>
            <person name="McCartney M.A."/>
            <person name="Auch B."/>
            <person name="Kono T."/>
            <person name="Mallez S."/>
            <person name="Zhang Y."/>
            <person name="Obille A."/>
            <person name="Becker A."/>
            <person name="Abrahante J.E."/>
            <person name="Garbe J."/>
            <person name="Badalamenti J.P."/>
            <person name="Herman A."/>
            <person name="Mangelson H."/>
            <person name="Liachko I."/>
            <person name="Sullivan S."/>
            <person name="Sone E.D."/>
            <person name="Koren S."/>
            <person name="Silverstein K.A.T."/>
            <person name="Beckman K.B."/>
            <person name="Gohl D.M."/>
        </authorList>
    </citation>
    <scope>NUCLEOTIDE SEQUENCE</scope>
    <source>
        <strain evidence="1">Duluth1</strain>
        <tissue evidence="1">Whole animal</tissue>
    </source>
</reference>
<dbReference type="Proteomes" id="UP000828390">
    <property type="component" value="Unassembled WGS sequence"/>
</dbReference>
<proteinExistence type="predicted"/>
<dbReference type="AlphaFoldDB" id="A0A9D4ERE9"/>
<keyword evidence="2" id="KW-1185">Reference proteome</keyword>
<name>A0A9D4ERE9_DREPO</name>
<evidence type="ECO:0000313" key="1">
    <source>
        <dbReference type="EMBL" id="KAH3782685.1"/>
    </source>
</evidence>
<comment type="caution">
    <text evidence="1">The sequence shown here is derived from an EMBL/GenBank/DDBJ whole genome shotgun (WGS) entry which is preliminary data.</text>
</comment>
<evidence type="ECO:0000313" key="2">
    <source>
        <dbReference type="Proteomes" id="UP000828390"/>
    </source>
</evidence>
<accession>A0A9D4ERE9</accession>
<gene>
    <name evidence="1" type="ORF">DPMN_160604</name>
</gene>
<sequence>MSIGLFSRAVWSGTTLTATYGFISGQKDVDAQAGHEQRRQQITLVPFSHDAGHMFR</sequence>
<organism evidence="1 2">
    <name type="scientific">Dreissena polymorpha</name>
    <name type="common">Zebra mussel</name>
    <name type="synonym">Mytilus polymorpha</name>
    <dbReference type="NCBI Taxonomy" id="45954"/>
    <lineage>
        <taxon>Eukaryota</taxon>
        <taxon>Metazoa</taxon>
        <taxon>Spiralia</taxon>
        <taxon>Lophotrochozoa</taxon>
        <taxon>Mollusca</taxon>
        <taxon>Bivalvia</taxon>
        <taxon>Autobranchia</taxon>
        <taxon>Heteroconchia</taxon>
        <taxon>Euheterodonta</taxon>
        <taxon>Imparidentia</taxon>
        <taxon>Neoheterodontei</taxon>
        <taxon>Myida</taxon>
        <taxon>Dreissenoidea</taxon>
        <taxon>Dreissenidae</taxon>
        <taxon>Dreissena</taxon>
    </lineage>
</organism>
<reference evidence="1" key="2">
    <citation type="submission" date="2020-11" db="EMBL/GenBank/DDBJ databases">
        <authorList>
            <person name="McCartney M.A."/>
            <person name="Auch B."/>
            <person name="Kono T."/>
            <person name="Mallez S."/>
            <person name="Becker A."/>
            <person name="Gohl D.M."/>
            <person name="Silverstein K.A.T."/>
            <person name="Koren S."/>
            <person name="Bechman K.B."/>
            <person name="Herman A."/>
            <person name="Abrahante J.E."/>
            <person name="Garbe J."/>
        </authorList>
    </citation>
    <scope>NUCLEOTIDE SEQUENCE</scope>
    <source>
        <strain evidence="1">Duluth1</strain>
        <tissue evidence="1">Whole animal</tissue>
    </source>
</reference>